<dbReference type="Proteomes" id="UP000545490">
    <property type="component" value="Unassembled WGS sequence"/>
</dbReference>
<comment type="caution">
    <text evidence="1">The sequence shown here is derived from an EMBL/GenBank/DDBJ whole genome shotgun (WGS) entry which is preliminary data.</text>
</comment>
<dbReference type="AlphaFoldDB" id="A0A7W6FNM1"/>
<proteinExistence type="predicted"/>
<reference evidence="1 2" key="1">
    <citation type="submission" date="2020-08" db="EMBL/GenBank/DDBJ databases">
        <title>Genomic Encyclopedia of Type Strains, Phase IV (KMG-IV): sequencing the most valuable type-strain genomes for metagenomic binning, comparative biology and taxonomic classification.</title>
        <authorList>
            <person name="Goeker M."/>
        </authorList>
    </citation>
    <scope>NUCLEOTIDE SEQUENCE [LARGE SCALE GENOMIC DNA]</scope>
    <source>
        <strain evidence="1 2">DSM 19331</strain>
    </source>
</reference>
<evidence type="ECO:0000313" key="2">
    <source>
        <dbReference type="Proteomes" id="UP000545490"/>
    </source>
</evidence>
<dbReference type="RefSeq" id="WP_168333662.1">
    <property type="nucleotide sequence ID" value="NZ_JACIDG010000032.1"/>
</dbReference>
<evidence type="ECO:0000313" key="1">
    <source>
        <dbReference type="EMBL" id="MBB3919671.1"/>
    </source>
</evidence>
<evidence type="ECO:0008006" key="3">
    <source>
        <dbReference type="Google" id="ProtNLM"/>
    </source>
</evidence>
<dbReference type="EMBL" id="JACIDG010000032">
    <property type="protein sequence ID" value="MBB3919671.1"/>
    <property type="molecule type" value="Genomic_DNA"/>
</dbReference>
<organism evidence="1 2">
    <name type="scientific">Rhizobium fabae</name>
    <dbReference type="NCBI Taxonomy" id="573179"/>
    <lineage>
        <taxon>Bacteria</taxon>
        <taxon>Pseudomonadati</taxon>
        <taxon>Pseudomonadota</taxon>
        <taxon>Alphaproteobacteria</taxon>
        <taxon>Hyphomicrobiales</taxon>
        <taxon>Rhizobiaceae</taxon>
        <taxon>Rhizobium/Agrobacterium group</taxon>
        <taxon>Rhizobium</taxon>
    </lineage>
</organism>
<sequence length="203" mass="23197">MNAAGQSLIDRIWAAIEAKDWKTALSLLQDGISVMPESLYLFQLYADILIDELQDMEAGCLMLRKFVRLAIEKDSKDWLLGAMHQLFDSSHDYSRFPSGERLSMGKALCEHILTLCQWQNAHSRAEYYRAMAYFFHEVGNNIVAVELFEMTVTLVKGLPIQDEVKKLARLLKTLAEYKCHEFARSCFNRVERGDAWAAGLKPA</sequence>
<name>A0A7W6FNM1_9HYPH</name>
<protein>
    <recommendedName>
        <fullName evidence="3">Tetratricopeptide repeat protein</fullName>
    </recommendedName>
</protein>
<gene>
    <name evidence="1" type="ORF">GGQ65_007018</name>
</gene>
<accession>A0A7W6FNM1</accession>